<dbReference type="Gene3D" id="3.40.50.300">
    <property type="entry name" value="P-loop containing nucleotide triphosphate hydrolases"/>
    <property type="match status" value="1"/>
</dbReference>
<evidence type="ECO:0000256" key="4">
    <source>
        <dbReference type="ARBA" id="ARBA00022840"/>
    </source>
</evidence>
<dbReference type="InterPro" id="IPR027417">
    <property type="entry name" value="P-loop_NTPase"/>
</dbReference>
<evidence type="ECO:0000256" key="5">
    <source>
        <dbReference type="ARBA" id="ARBA00023251"/>
    </source>
</evidence>
<dbReference type="InterPro" id="IPR003593">
    <property type="entry name" value="AAA+_ATPase"/>
</dbReference>
<keyword evidence="5" id="KW-0046">Antibiotic resistance</keyword>
<evidence type="ECO:0000313" key="8">
    <source>
        <dbReference type="Proteomes" id="UP001144036"/>
    </source>
</evidence>
<comment type="subcellular location">
    <subcellularLocation>
        <location evidence="1">Cell membrane</location>
        <topology evidence="1">Peripheral membrane protein</topology>
    </subcellularLocation>
</comment>
<evidence type="ECO:0000259" key="6">
    <source>
        <dbReference type="PROSITE" id="PS50893"/>
    </source>
</evidence>
<dbReference type="PANTHER" id="PTHR42711:SF19">
    <property type="entry name" value="DOXORUBICIN RESISTANCE ATP-BINDING PROTEIN DRRA"/>
    <property type="match status" value="1"/>
</dbReference>
<keyword evidence="8" id="KW-1185">Reference proteome</keyword>
<keyword evidence="3" id="KW-0547">Nucleotide-binding</keyword>
<evidence type="ECO:0000256" key="2">
    <source>
        <dbReference type="ARBA" id="ARBA00022448"/>
    </source>
</evidence>
<dbReference type="EMBL" id="JAPNNL010000231">
    <property type="protein sequence ID" value="MDA0638387.1"/>
    <property type="molecule type" value="Genomic_DNA"/>
</dbReference>
<evidence type="ECO:0000313" key="7">
    <source>
        <dbReference type="EMBL" id="MDA0638387.1"/>
    </source>
</evidence>
<dbReference type="CDD" id="cd03230">
    <property type="entry name" value="ABC_DR_subfamily_A"/>
    <property type="match status" value="1"/>
</dbReference>
<dbReference type="PANTHER" id="PTHR42711">
    <property type="entry name" value="ABC TRANSPORTER ATP-BINDING PROTEIN"/>
    <property type="match status" value="1"/>
</dbReference>
<dbReference type="GO" id="GO:0005524">
    <property type="term" value="F:ATP binding"/>
    <property type="evidence" value="ECO:0007669"/>
    <property type="project" value="UniProtKB-KW"/>
</dbReference>
<keyword evidence="4 7" id="KW-0067">ATP-binding</keyword>
<dbReference type="Proteomes" id="UP001144036">
    <property type="component" value="Unassembled WGS sequence"/>
</dbReference>
<evidence type="ECO:0000256" key="1">
    <source>
        <dbReference type="ARBA" id="ARBA00004202"/>
    </source>
</evidence>
<keyword evidence="2" id="KW-0813">Transport</keyword>
<dbReference type="InterPro" id="IPR050763">
    <property type="entry name" value="ABC_transporter_ATP-binding"/>
</dbReference>
<dbReference type="InterPro" id="IPR003439">
    <property type="entry name" value="ABC_transporter-like_ATP-bd"/>
</dbReference>
<dbReference type="SMART" id="SM00382">
    <property type="entry name" value="AAA"/>
    <property type="match status" value="1"/>
</dbReference>
<gene>
    <name evidence="7" type="ORF">OUY22_33700</name>
</gene>
<proteinExistence type="predicted"/>
<feature type="domain" description="ABC transporter" evidence="6">
    <location>
        <begin position="13"/>
        <end position="243"/>
    </location>
</feature>
<comment type="caution">
    <text evidence="7">The sequence shown here is derived from an EMBL/GenBank/DDBJ whole genome shotgun (WGS) entry which is preliminary data.</text>
</comment>
<organism evidence="7 8">
    <name type="scientific">Nonomuraea corallina</name>
    <dbReference type="NCBI Taxonomy" id="2989783"/>
    <lineage>
        <taxon>Bacteria</taxon>
        <taxon>Bacillati</taxon>
        <taxon>Actinomycetota</taxon>
        <taxon>Actinomycetes</taxon>
        <taxon>Streptosporangiales</taxon>
        <taxon>Streptosporangiaceae</taxon>
        <taxon>Nonomuraea</taxon>
    </lineage>
</organism>
<evidence type="ECO:0000256" key="3">
    <source>
        <dbReference type="ARBA" id="ARBA00022741"/>
    </source>
</evidence>
<dbReference type="RefSeq" id="WP_270159321.1">
    <property type="nucleotide sequence ID" value="NZ_JAPNNL010000231.1"/>
</dbReference>
<dbReference type="PROSITE" id="PS50893">
    <property type="entry name" value="ABC_TRANSPORTER_2"/>
    <property type="match status" value="1"/>
</dbReference>
<protein>
    <submittedName>
        <fullName evidence="7">ABC transporter ATP-binding protein</fullName>
    </submittedName>
</protein>
<name>A0ABT4SMD3_9ACTN</name>
<sequence length="259" mass="27392">MPDPAPRPDTPALEVLGLRKVFAETVAADDVFLTVPSGSLFGLVGPNGAGKTTTLSMAVGLLRPDGGSARVFGHDVWTDPVKAKSLLGVLPDGLHLPLRLSGREVLHYLGPLWGLDRETVAQRTEELLTVLELDDAGRTLVVDYSTGMRKKLALATAMLHAPKLLVLDEPFESVDPVAAHTIRVILRRFTAGGGSVILSSHVMPLVESMCDHVAVIASGRVVASGPLEEVRGAQSLDEAFVELVGGRTSGEEGLAWLVS</sequence>
<accession>A0ABT4SMD3</accession>
<dbReference type="Pfam" id="PF00005">
    <property type="entry name" value="ABC_tran"/>
    <property type="match status" value="1"/>
</dbReference>
<reference evidence="7" key="1">
    <citation type="submission" date="2022-11" db="EMBL/GenBank/DDBJ databases">
        <title>Nonomuraea corallina sp. nov., a new species of the genus Nonomuraea isolated from sea side sediment in Thai sea.</title>
        <authorList>
            <person name="Ngamcharungchit C."/>
            <person name="Matsumoto A."/>
            <person name="Suriyachadkun C."/>
            <person name="Panbangred W."/>
            <person name="Inahashi Y."/>
            <person name="Intra B."/>
        </authorList>
    </citation>
    <scope>NUCLEOTIDE SEQUENCE</scope>
    <source>
        <strain evidence="7">MCN248</strain>
    </source>
</reference>
<dbReference type="SUPFAM" id="SSF52540">
    <property type="entry name" value="P-loop containing nucleoside triphosphate hydrolases"/>
    <property type="match status" value="1"/>
</dbReference>